<feature type="transmembrane region" description="Helical" evidence="7">
    <location>
        <begin position="82"/>
        <end position="102"/>
    </location>
</feature>
<feature type="transmembrane region" description="Helical" evidence="7">
    <location>
        <begin position="12"/>
        <end position="35"/>
    </location>
</feature>
<dbReference type="InterPro" id="IPR036259">
    <property type="entry name" value="MFS_trans_sf"/>
</dbReference>
<dbReference type="InterPro" id="IPR011701">
    <property type="entry name" value="MFS"/>
</dbReference>
<evidence type="ECO:0000256" key="7">
    <source>
        <dbReference type="SAM" id="Phobius"/>
    </source>
</evidence>
<dbReference type="PANTHER" id="PTHR42718">
    <property type="entry name" value="MAJOR FACILITATOR SUPERFAMILY MULTIDRUG TRANSPORTER MFSC"/>
    <property type="match status" value="1"/>
</dbReference>
<dbReference type="GO" id="GO:0016020">
    <property type="term" value="C:membrane"/>
    <property type="evidence" value="ECO:0007669"/>
    <property type="project" value="UniProtKB-SubCell"/>
</dbReference>
<feature type="transmembrane region" description="Helical" evidence="7">
    <location>
        <begin position="335"/>
        <end position="355"/>
    </location>
</feature>
<evidence type="ECO:0000313" key="10">
    <source>
        <dbReference type="Proteomes" id="UP000077266"/>
    </source>
</evidence>
<evidence type="ECO:0000256" key="4">
    <source>
        <dbReference type="ARBA" id="ARBA00022989"/>
    </source>
</evidence>
<comment type="subcellular location">
    <subcellularLocation>
        <location evidence="1">Membrane</location>
        <topology evidence="1">Multi-pass membrane protein</topology>
    </subcellularLocation>
</comment>
<dbReference type="InParanoid" id="A0A165EL80"/>
<dbReference type="PROSITE" id="PS50850">
    <property type="entry name" value="MFS"/>
    <property type="match status" value="1"/>
</dbReference>
<evidence type="ECO:0000259" key="8">
    <source>
        <dbReference type="PROSITE" id="PS50850"/>
    </source>
</evidence>
<keyword evidence="5 7" id="KW-0472">Membrane</keyword>
<keyword evidence="10" id="KW-1185">Reference proteome</keyword>
<feature type="transmembrane region" description="Helical" evidence="7">
    <location>
        <begin position="280"/>
        <end position="303"/>
    </location>
</feature>
<accession>A0A165EL80</accession>
<keyword evidence="3 7" id="KW-0812">Transmembrane</keyword>
<reference evidence="9 10" key="1">
    <citation type="journal article" date="2016" name="Mol. Biol. Evol.">
        <title>Comparative Genomics of Early-Diverging Mushroom-Forming Fungi Provides Insights into the Origins of Lignocellulose Decay Capabilities.</title>
        <authorList>
            <person name="Nagy L.G."/>
            <person name="Riley R."/>
            <person name="Tritt A."/>
            <person name="Adam C."/>
            <person name="Daum C."/>
            <person name="Floudas D."/>
            <person name="Sun H."/>
            <person name="Yadav J.S."/>
            <person name="Pangilinan J."/>
            <person name="Larsson K.H."/>
            <person name="Matsuura K."/>
            <person name="Barry K."/>
            <person name="Labutti K."/>
            <person name="Kuo R."/>
            <person name="Ohm R.A."/>
            <person name="Bhattacharya S.S."/>
            <person name="Shirouzu T."/>
            <person name="Yoshinaga Y."/>
            <person name="Martin F.M."/>
            <person name="Grigoriev I.V."/>
            <person name="Hibbett D.S."/>
        </authorList>
    </citation>
    <scope>NUCLEOTIDE SEQUENCE [LARGE SCALE GENOMIC DNA]</scope>
    <source>
        <strain evidence="9 10">HHB12029</strain>
    </source>
</reference>
<evidence type="ECO:0000256" key="6">
    <source>
        <dbReference type="SAM" id="MobiDB-lite"/>
    </source>
</evidence>
<sequence length="475" mass="50920">MFPEPKAQAGALGFYGGSAALGNVLGFIIGALLVQFANWHWVFRLGALVATPVSVLGFFLIPKQPQSTRSGSKIAYLDLPGLAPRLNHISAALVLLVFAFTTSSIHSWGSAIVLAPLIIAIALLVGFFFFEARIPSDKAAIPPHIWSYPNFALIIGVSMSSNLIFMAMFFLIITMWQDVYGWSAIKSAVHFLPVGLIGEFLAPGPVMLGSGLFTGRFPQKWVLIVSIVLVMIGTILLPFADFDGADWRWDFPAFVIATIGGSCLFVTCNIAVFSCTPPEIAGMVGAMFNSSIQLGSAVILAIITTIQVSVDGNGGQVGGTGSTSSGKNPYRGRAAAFWFLLGIMGMAALAVLVFYRDPRPADVENGPATEKAPKTSGDGDATGETQSGSHVLAATPRRKVCMLRRLRHCHSNSLVAEEIRVGCDLMNLFFLIDEYTDRQPREVVQTTCDIVLDALNNPEKPRPEGEILVGPVAQL</sequence>
<dbReference type="GO" id="GO:0022857">
    <property type="term" value="F:transmembrane transporter activity"/>
    <property type="evidence" value="ECO:0007669"/>
    <property type="project" value="InterPro"/>
</dbReference>
<feature type="transmembrane region" description="Helical" evidence="7">
    <location>
        <begin position="188"/>
        <end position="209"/>
    </location>
</feature>
<evidence type="ECO:0000256" key="1">
    <source>
        <dbReference type="ARBA" id="ARBA00004141"/>
    </source>
</evidence>
<evidence type="ECO:0000256" key="3">
    <source>
        <dbReference type="ARBA" id="ARBA00022692"/>
    </source>
</evidence>
<gene>
    <name evidence="9" type="ORF">EXIGLDRAFT_620924</name>
</gene>
<dbReference type="PANTHER" id="PTHR42718:SF9">
    <property type="entry name" value="MAJOR FACILITATOR SUPERFAMILY MULTIDRUG TRANSPORTER MFSC"/>
    <property type="match status" value="1"/>
</dbReference>
<dbReference type="Gene3D" id="1.20.1250.20">
    <property type="entry name" value="MFS general substrate transporter like domains"/>
    <property type="match status" value="2"/>
</dbReference>
<dbReference type="STRING" id="1314781.A0A165EL80"/>
<feature type="domain" description="Major facilitator superfamily (MFS) profile" evidence="8">
    <location>
        <begin position="1"/>
        <end position="359"/>
    </location>
</feature>
<organism evidence="9 10">
    <name type="scientific">Exidia glandulosa HHB12029</name>
    <dbReference type="NCBI Taxonomy" id="1314781"/>
    <lineage>
        <taxon>Eukaryota</taxon>
        <taxon>Fungi</taxon>
        <taxon>Dikarya</taxon>
        <taxon>Basidiomycota</taxon>
        <taxon>Agaricomycotina</taxon>
        <taxon>Agaricomycetes</taxon>
        <taxon>Auriculariales</taxon>
        <taxon>Exidiaceae</taxon>
        <taxon>Exidia</taxon>
    </lineage>
</organism>
<dbReference type="EMBL" id="KV426133">
    <property type="protein sequence ID" value="KZV87198.1"/>
    <property type="molecule type" value="Genomic_DNA"/>
</dbReference>
<protein>
    <submittedName>
        <fullName evidence="9">MFS general substrate transporter</fullName>
    </submittedName>
</protein>
<feature type="transmembrane region" description="Helical" evidence="7">
    <location>
        <begin position="221"/>
        <end position="239"/>
    </location>
</feature>
<feature type="transmembrane region" description="Helical" evidence="7">
    <location>
        <begin position="41"/>
        <end position="61"/>
    </location>
</feature>
<dbReference type="Pfam" id="PF07690">
    <property type="entry name" value="MFS_1"/>
    <property type="match status" value="1"/>
</dbReference>
<feature type="transmembrane region" description="Helical" evidence="7">
    <location>
        <begin position="108"/>
        <end position="130"/>
    </location>
</feature>
<feature type="region of interest" description="Disordered" evidence="6">
    <location>
        <begin position="363"/>
        <end position="389"/>
    </location>
</feature>
<evidence type="ECO:0000256" key="5">
    <source>
        <dbReference type="ARBA" id="ARBA00023136"/>
    </source>
</evidence>
<feature type="transmembrane region" description="Helical" evidence="7">
    <location>
        <begin position="151"/>
        <end position="176"/>
    </location>
</feature>
<dbReference type="Proteomes" id="UP000077266">
    <property type="component" value="Unassembled WGS sequence"/>
</dbReference>
<proteinExistence type="predicted"/>
<feature type="transmembrane region" description="Helical" evidence="7">
    <location>
        <begin position="251"/>
        <end position="273"/>
    </location>
</feature>
<keyword evidence="2" id="KW-0813">Transport</keyword>
<evidence type="ECO:0000313" key="9">
    <source>
        <dbReference type="EMBL" id="KZV87198.1"/>
    </source>
</evidence>
<dbReference type="SUPFAM" id="SSF103473">
    <property type="entry name" value="MFS general substrate transporter"/>
    <property type="match status" value="2"/>
</dbReference>
<dbReference type="OrthoDB" id="440755at2759"/>
<dbReference type="InterPro" id="IPR020846">
    <property type="entry name" value="MFS_dom"/>
</dbReference>
<dbReference type="InterPro" id="IPR008949">
    <property type="entry name" value="Isoprenoid_synthase_dom_sf"/>
</dbReference>
<evidence type="ECO:0000256" key="2">
    <source>
        <dbReference type="ARBA" id="ARBA00022448"/>
    </source>
</evidence>
<dbReference type="AlphaFoldDB" id="A0A165EL80"/>
<keyword evidence="4 7" id="KW-1133">Transmembrane helix</keyword>
<name>A0A165EL80_EXIGL</name>
<dbReference type="Gene3D" id="1.10.600.10">
    <property type="entry name" value="Farnesyl Diphosphate Synthase"/>
    <property type="match status" value="1"/>
</dbReference>